<reference evidence="3" key="1">
    <citation type="journal article" date="2018" name="Front. Microbiol.">
        <title>Genome-Based Analysis Reveals the Taxonomy and Diversity of the Family Idiomarinaceae.</title>
        <authorList>
            <person name="Liu Y."/>
            <person name="Lai Q."/>
            <person name="Shao Z."/>
        </authorList>
    </citation>
    <scope>NUCLEOTIDE SEQUENCE [LARGE SCALE GENOMIC DNA]</scope>
    <source>
        <strain evidence="3">PO-M2</strain>
    </source>
</reference>
<keyword evidence="1" id="KW-0472">Membrane</keyword>
<keyword evidence="1" id="KW-0812">Transmembrane</keyword>
<evidence type="ECO:0000313" key="2">
    <source>
        <dbReference type="EMBL" id="RUO53497.1"/>
    </source>
</evidence>
<proteinExistence type="predicted"/>
<evidence type="ECO:0000256" key="1">
    <source>
        <dbReference type="SAM" id="Phobius"/>
    </source>
</evidence>
<dbReference type="AlphaFoldDB" id="A0A432XXS9"/>
<keyword evidence="1" id="KW-1133">Transmembrane helix</keyword>
<organism evidence="2 3">
    <name type="scientific">Pseudidiomarina homiensis</name>
    <dbReference type="NCBI Taxonomy" id="364198"/>
    <lineage>
        <taxon>Bacteria</taxon>
        <taxon>Pseudomonadati</taxon>
        <taxon>Pseudomonadota</taxon>
        <taxon>Gammaproteobacteria</taxon>
        <taxon>Alteromonadales</taxon>
        <taxon>Idiomarinaceae</taxon>
        <taxon>Pseudidiomarina</taxon>
    </lineage>
</organism>
<accession>A0A432XXS9</accession>
<comment type="caution">
    <text evidence="2">The sequence shown here is derived from an EMBL/GenBank/DDBJ whole genome shotgun (WGS) entry which is preliminary data.</text>
</comment>
<dbReference type="EMBL" id="PIPX01000002">
    <property type="protein sequence ID" value="RUO53497.1"/>
    <property type="molecule type" value="Genomic_DNA"/>
</dbReference>
<protein>
    <submittedName>
        <fullName evidence="2">Uncharacterized protein</fullName>
    </submittedName>
</protein>
<dbReference type="RefSeq" id="WP_126773298.1">
    <property type="nucleotide sequence ID" value="NZ_PIPX01000002.1"/>
</dbReference>
<gene>
    <name evidence="2" type="ORF">CWI70_09950</name>
</gene>
<evidence type="ECO:0000313" key="3">
    <source>
        <dbReference type="Proteomes" id="UP000287649"/>
    </source>
</evidence>
<sequence length="77" mass="8621">MKITTIIAALLWALTTLITGYSVYLYRHSPDSDVEASLLQTFYSVINIAVPLAFAVFFFTLFVRQLKKGATTTTQNN</sequence>
<keyword evidence="3" id="KW-1185">Reference proteome</keyword>
<feature type="transmembrane region" description="Helical" evidence="1">
    <location>
        <begin position="44"/>
        <end position="63"/>
    </location>
</feature>
<name>A0A432XXS9_9GAMM</name>
<dbReference type="Proteomes" id="UP000287649">
    <property type="component" value="Unassembled WGS sequence"/>
</dbReference>